<comment type="similarity">
    <text evidence="1">Belongs to the short-chain dehydrogenases/reductases (SDR) family.</text>
</comment>
<keyword evidence="2" id="KW-0560">Oxidoreductase</keyword>
<dbReference type="AlphaFoldDB" id="A0A8J7CCU7"/>
<evidence type="ECO:0000256" key="2">
    <source>
        <dbReference type="ARBA" id="ARBA00023002"/>
    </source>
</evidence>
<dbReference type="PANTHER" id="PTHR44196:SF1">
    <property type="entry name" value="DEHYDROGENASE_REDUCTASE SDR FAMILY MEMBER 7B"/>
    <property type="match status" value="1"/>
</dbReference>
<gene>
    <name evidence="4" type="ORF">IHV25_00660</name>
</gene>
<dbReference type="Gene3D" id="3.40.50.720">
    <property type="entry name" value="NAD(P)-binding Rossmann-like Domain"/>
    <property type="match status" value="1"/>
</dbReference>
<proteinExistence type="inferred from homology"/>
<dbReference type="RefSeq" id="WP_192533045.1">
    <property type="nucleotide sequence ID" value="NZ_JACZHT010000001.1"/>
</dbReference>
<dbReference type="InterPro" id="IPR057326">
    <property type="entry name" value="KR_dom"/>
</dbReference>
<dbReference type="InterPro" id="IPR036291">
    <property type="entry name" value="NAD(P)-bd_dom_sf"/>
</dbReference>
<comment type="caution">
    <text evidence="4">The sequence shown here is derived from an EMBL/GenBank/DDBJ whole genome shotgun (WGS) entry which is preliminary data.</text>
</comment>
<dbReference type="GO" id="GO:0016020">
    <property type="term" value="C:membrane"/>
    <property type="evidence" value="ECO:0007669"/>
    <property type="project" value="TreeGrafter"/>
</dbReference>
<organism evidence="4 5">
    <name type="scientific">Phaeovibrio sulfidiphilus</name>
    <dbReference type="NCBI Taxonomy" id="1220600"/>
    <lineage>
        <taxon>Bacteria</taxon>
        <taxon>Pseudomonadati</taxon>
        <taxon>Pseudomonadota</taxon>
        <taxon>Alphaproteobacteria</taxon>
        <taxon>Rhodospirillales</taxon>
        <taxon>Rhodospirillaceae</taxon>
        <taxon>Phaeovibrio</taxon>
    </lineage>
</organism>
<dbReference type="SUPFAM" id="SSF51735">
    <property type="entry name" value="NAD(P)-binding Rossmann-fold domains"/>
    <property type="match status" value="1"/>
</dbReference>
<dbReference type="PROSITE" id="PS00061">
    <property type="entry name" value="ADH_SHORT"/>
    <property type="match status" value="1"/>
</dbReference>
<evidence type="ECO:0000313" key="4">
    <source>
        <dbReference type="EMBL" id="MBE1236169.1"/>
    </source>
</evidence>
<dbReference type="PRINTS" id="PR00081">
    <property type="entry name" value="GDHRDH"/>
</dbReference>
<evidence type="ECO:0000259" key="3">
    <source>
        <dbReference type="SMART" id="SM00822"/>
    </source>
</evidence>
<dbReference type="Proteomes" id="UP000631034">
    <property type="component" value="Unassembled WGS sequence"/>
</dbReference>
<keyword evidence="5" id="KW-1185">Reference proteome</keyword>
<feature type="domain" description="Ketoreductase" evidence="3">
    <location>
        <begin position="8"/>
        <end position="194"/>
    </location>
</feature>
<dbReference type="GO" id="GO:0016491">
    <property type="term" value="F:oxidoreductase activity"/>
    <property type="evidence" value="ECO:0007669"/>
    <property type="project" value="UniProtKB-KW"/>
</dbReference>
<sequence length="258" mass="27364">MPRRPFVRTVLITGASGGLGAALALEYARDDRVLFLGARRAGPLEEVAGACRLRGAEVHTRVIDVCDRAAMEAWVRQADALSPLGLVIANAGVSAGTSGLSDSAEPRAAIDRIFATNVDGVFNTVLPALACLEPRGSGQIAIMASLAGLRGMPGAPAYCASKAAVRVWGEAMRARLKPRGVRLSVICPGFVRTPMTDVNRFRMPFLMEPDRAARLIRKGLEANRGRISFPWPLALGSWLLAALPDAAAGWLAGRTPEK</sequence>
<dbReference type="PANTHER" id="PTHR44196">
    <property type="entry name" value="DEHYDROGENASE/REDUCTASE SDR FAMILY MEMBER 7B"/>
    <property type="match status" value="1"/>
</dbReference>
<name>A0A8J7CCU7_9PROT</name>
<dbReference type="EMBL" id="JACZHT010000001">
    <property type="protein sequence ID" value="MBE1236169.1"/>
    <property type="molecule type" value="Genomic_DNA"/>
</dbReference>
<protein>
    <submittedName>
        <fullName evidence="4">SDR family NAD(P)-dependent oxidoreductase</fullName>
    </submittedName>
</protein>
<accession>A0A8J7CCU7</accession>
<evidence type="ECO:0000313" key="5">
    <source>
        <dbReference type="Proteomes" id="UP000631034"/>
    </source>
</evidence>
<dbReference type="InterPro" id="IPR002347">
    <property type="entry name" value="SDR_fam"/>
</dbReference>
<dbReference type="Pfam" id="PF00106">
    <property type="entry name" value="adh_short"/>
    <property type="match status" value="1"/>
</dbReference>
<dbReference type="InterPro" id="IPR020904">
    <property type="entry name" value="Sc_DH/Rdtase_CS"/>
</dbReference>
<evidence type="ECO:0000256" key="1">
    <source>
        <dbReference type="ARBA" id="ARBA00006484"/>
    </source>
</evidence>
<dbReference type="SMART" id="SM00822">
    <property type="entry name" value="PKS_KR"/>
    <property type="match status" value="1"/>
</dbReference>
<reference evidence="4" key="1">
    <citation type="submission" date="2020-10" db="EMBL/GenBank/DDBJ databases">
        <title>Genome sequence of the unusual species of purple photosynthetic bacteria, Phaeovibrio sulfidiphilus DSM 23193, type strain.</title>
        <authorList>
            <person name="Kyndt J.A."/>
            <person name="Meyer T.E."/>
        </authorList>
    </citation>
    <scope>NUCLEOTIDE SEQUENCE</scope>
    <source>
        <strain evidence="4">DSM 23193</strain>
    </source>
</reference>